<dbReference type="InterPro" id="IPR011011">
    <property type="entry name" value="Znf_FYVE_PHD"/>
</dbReference>
<keyword evidence="1" id="KW-0479">Metal-binding</keyword>
<keyword evidence="2" id="KW-0677">Repeat</keyword>
<sequence>ISDGAFEPFLLSLTRFASHHVYSCDLCTQRGFICQICGGSDIIFPFQLDSTARCKECKAVFHRECYGGTASCPRCERRRYRREREEEEEEGEEGRVGSTP</sequence>
<dbReference type="PANTHER" id="PTHR12326:SF5">
    <property type="entry name" value="PLECKSTRIN HOMOLOGY DOMAIN-CONTAINING FAMILY M MEMBER 1"/>
    <property type="match status" value="1"/>
</dbReference>
<dbReference type="EMBL" id="PPHD01114899">
    <property type="protein sequence ID" value="POI18867.1"/>
    <property type="molecule type" value="Genomic_DNA"/>
</dbReference>
<dbReference type="InterPro" id="IPR051366">
    <property type="entry name" value="DEF8"/>
</dbReference>
<reference evidence="7 8" key="1">
    <citation type="submission" date="2018-01" db="EMBL/GenBank/DDBJ databases">
        <title>Comparison of the Chinese Bamboo Partridge and Red Junglefowl genome sequences highlights the importance of demography in genome evolution.</title>
        <authorList>
            <person name="Tiley G.P."/>
            <person name="Kimball R.T."/>
            <person name="Braun E.L."/>
            <person name="Burleigh J.G."/>
        </authorList>
    </citation>
    <scope>NUCLEOTIDE SEQUENCE [LARGE SCALE GENOMIC DNA]</scope>
    <source>
        <strain evidence="7">RTK389</strain>
        <tissue evidence="7">Blood</tissue>
    </source>
</reference>
<name>A0A2P4S403_BAMTH</name>
<evidence type="ECO:0000313" key="8">
    <source>
        <dbReference type="Proteomes" id="UP000237246"/>
    </source>
</evidence>
<dbReference type="InterPro" id="IPR025258">
    <property type="entry name" value="RH_dom"/>
</dbReference>
<comment type="caution">
    <text evidence="7">The sequence shown here is derived from an EMBL/GenBank/DDBJ whole genome shotgun (WGS) entry which is preliminary data.</text>
</comment>
<dbReference type="PANTHER" id="PTHR12326">
    <property type="entry name" value="PLECKSTRIN HOMOLOGY DOMAIN CONTAINING PROTEIN"/>
    <property type="match status" value="1"/>
</dbReference>
<evidence type="ECO:0000256" key="5">
    <source>
        <dbReference type="SAM" id="MobiDB-lite"/>
    </source>
</evidence>
<organism evidence="7 8">
    <name type="scientific">Bambusicola thoracicus</name>
    <name type="common">Chinese bamboo-partridge</name>
    <name type="synonym">Perdix thoracica</name>
    <dbReference type="NCBI Taxonomy" id="9083"/>
    <lineage>
        <taxon>Eukaryota</taxon>
        <taxon>Metazoa</taxon>
        <taxon>Chordata</taxon>
        <taxon>Craniata</taxon>
        <taxon>Vertebrata</taxon>
        <taxon>Euteleostomi</taxon>
        <taxon>Archelosauria</taxon>
        <taxon>Archosauria</taxon>
        <taxon>Dinosauria</taxon>
        <taxon>Saurischia</taxon>
        <taxon>Theropoda</taxon>
        <taxon>Coelurosauria</taxon>
        <taxon>Aves</taxon>
        <taxon>Neognathae</taxon>
        <taxon>Galloanserae</taxon>
        <taxon>Galliformes</taxon>
        <taxon>Phasianidae</taxon>
        <taxon>Perdicinae</taxon>
        <taxon>Bambusicola</taxon>
    </lineage>
</organism>
<evidence type="ECO:0000313" key="7">
    <source>
        <dbReference type="EMBL" id="POI18867.1"/>
    </source>
</evidence>
<accession>A0A2P4S403</accession>
<dbReference type="Proteomes" id="UP000237246">
    <property type="component" value="Unassembled WGS sequence"/>
</dbReference>
<keyword evidence="8" id="KW-1185">Reference proteome</keyword>
<dbReference type="Pfam" id="PF13901">
    <property type="entry name" value="RH_dom"/>
    <property type="match status" value="1"/>
</dbReference>
<keyword evidence="4" id="KW-0862">Zinc</keyword>
<proteinExistence type="predicted"/>
<dbReference type="SMART" id="SM01175">
    <property type="entry name" value="DUF4206"/>
    <property type="match status" value="1"/>
</dbReference>
<dbReference type="GO" id="GO:0008270">
    <property type="term" value="F:zinc ion binding"/>
    <property type="evidence" value="ECO:0007669"/>
    <property type="project" value="UniProtKB-KW"/>
</dbReference>
<evidence type="ECO:0000256" key="2">
    <source>
        <dbReference type="ARBA" id="ARBA00022737"/>
    </source>
</evidence>
<evidence type="ECO:0000256" key="1">
    <source>
        <dbReference type="ARBA" id="ARBA00022723"/>
    </source>
</evidence>
<dbReference type="AlphaFoldDB" id="A0A2P4S403"/>
<feature type="non-terminal residue" evidence="7">
    <location>
        <position position="1"/>
    </location>
</feature>
<evidence type="ECO:0000259" key="6">
    <source>
        <dbReference type="SMART" id="SM01175"/>
    </source>
</evidence>
<dbReference type="OrthoDB" id="62364at2759"/>
<evidence type="ECO:0000256" key="4">
    <source>
        <dbReference type="ARBA" id="ARBA00022833"/>
    </source>
</evidence>
<dbReference type="SUPFAM" id="SSF57903">
    <property type="entry name" value="FYVE/PHD zinc finger"/>
    <property type="match status" value="1"/>
</dbReference>
<protein>
    <recommendedName>
        <fullName evidence="6">Rubicon Homology domain-containing protein</fullName>
    </recommendedName>
</protein>
<gene>
    <name evidence="7" type="ORF">CIB84_017388</name>
</gene>
<feature type="domain" description="Rubicon Homology" evidence="6">
    <location>
        <begin position="1"/>
        <end position="82"/>
    </location>
</feature>
<evidence type="ECO:0000256" key="3">
    <source>
        <dbReference type="ARBA" id="ARBA00022771"/>
    </source>
</evidence>
<keyword evidence="3" id="KW-0863">Zinc-finger</keyword>
<feature type="region of interest" description="Disordered" evidence="5">
    <location>
        <begin position="68"/>
        <end position="100"/>
    </location>
</feature>